<evidence type="ECO:0000259" key="1">
    <source>
        <dbReference type="Pfam" id="PF00931"/>
    </source>
</evidence>
<dbReference type="InterPro" id="IPR011990">
    <property type="entry name" value="TPR-like_helical_dom_sf"/>
</dbReference>
<evidence type="ECO:0000259" key="2">
    <source>
        <dbReference type="Pfam" id="PF19956"/>
    </source>
</evidence>
<dbReference type="PANTHER" id="PTHR46082">
    <property type="entry name" value="ATP/GTP-BINDING PROTEIN-RELATED"/>
    <property type="match status" value="1"/>
</dbReference>
<dbReference type="EMBL" id="BOMF01000075">
    <property type="protein sequence ID" value="GID46508.1"/>
    <property type="molecule type" value="Genomic_DNA"/>
</dbReference>
<organism evidence="3">
    <name type="scientific">Actinoplanes campanulatus</name>
    <dbReference type="NCBI Taxonomy" id="113559"/>
    <lineage>
        <taxon>Bacteria</taxon>
        <taxon>Bacillati</taxon>
        <taxon>Actinomycetota</taxon>
        <taxon>Actinomycetes</taxon>
        <taxon>Micromonosporales</taxon>
        <taxon>Micromonosporaceae</taxon>
        <taxon>Actinoplanes</taxon>
    </lineage>
</organism>
<dbReference type="Gene3D" id="1.25.40.10">
    <property type="entry name" value="Tetratricopeptide repeat domain"/>
    <property type="match status" value="3"/>
</dbReference>
<comment type="caution">
    <text evidence="3">The sequence shown here is derived from an EMBL/GenBank/DDBJ whole genome shotgun (WGS) entry which is preliminary data.</text>
</comment>
<accession>A0ABQ3WJU2</accession>
<dbReference type="Pfam" id="PF00931">
    <property type="entry name" value="NB-ARC"/>
    <property type="match status" value="1"/>
</dbReference>
<sequence length="963" mass="106034">MSDLAFSREKLLETLLQVQGLADRSARDARVEELNGMLAAPLRIRRSDDAAEDLAAILEAASTAPNGLRLFAETVIRWHPGDASARFGALAAGSRPSRPRVYRPEERIVGDIPIRNRNFTGRVELLERLGATLSKESTTSVLPPTLKGLGGVGKTQLVIEYVHRNLDRYDLIWWIPAEQSSTVLASLTQLAQRIDLPIADDQQETARTVLNWLAAGGDDRDWLLVYDNADEPSDLTPLLPSTGGHVIVTTRIEEWSHIGIPIEVDVFRRDESVQMLTRRTRDSSSLAPITDDEADELAEALGDLPLALEQAAAWYLATGMPVGEYIELLGERSELLNEGKPADYPLTVAAFVSVALEKLDNNDRAAAQFFALFAFLGGEPVRQSLLVRGANAALTAELRAALNDSISTGRMVRELRKYGLAKQVGRSTSAMAAGDRTPRLQVHRLVQRVLRDTLNPELRQETLRNVQRLLAVAKPGDPDEVGELALQSEMGPHLTPADMVHSGTPEGRQTVLDHARYLYIVGDYENSRALASRAAEEWSKDETDPLLGPDGQSTLLARAQIANAIRALGDSSTASELLLDTYNRFLGSPLLGPEHPYTLITGNQRGHDMRIAGQYREAMAFDEESYRLHREVFGDEETYTLRVKGNLAVDYRLFGDFAQALKLDEEIVSHWADQGIVDANVIRTHMNVARDFYGLGHYNAALERLREWLPEQERLLGARHGFVLMSERTHAITLRKLGRLAEALEVMRTNHERTANRFNSPFNRSHEFSVAATVSLANVLRQAGELPEAAELADDALTRYRDDFGDDHPLTLAAEVNRAIIMRAAGLFEEAFALDQHAYPRLQVKLGPDHPYTICAGTSLANDHALAGRHAAALELSEEMLRLSRGADAKGTKARGGQDHPYVLMRAINLSLDLRATGAEERGATLFRDSLDQLSSLLGANHPEVAAAAAGQRLEGDIEAPPT</sequence>
<dbReference type="SUPFAM" id="SSF48452">
    <property type="entry name" value="TPR-like"/>
    <property type="match status" value="3"/>
</dbReference>
<evidence type="ECO:0008006" key="4">
    <source>
        <dbReference type="Google" id="ProtNLM"/>
    </source>
</evidence>
<evidence type="ECO:0000313" key="3">
    <source>
        <dbReference type="EMBL" id="GID46508.1"/>
    </source>
</evidence>
<gene>
    <name evidence="3" type="ORF">Aca07nite_37830</name>
</gene>
<dbReference type="InterPro" id="IPR045431">
    <property type="entry name" value="EAD2"/>
</dbReference>
<dbReference type="SUPFAM" id="SSF52540">
    <property type="entry name" value="P-loop containing nucleoside triphosphate hydrolases"/>
    <property type="match status" value="1"/>
</dbReference>
<dbReference type="Pfam" id="PF13424">
    <property type="entry name" value="TPR_12"/>
    <property type="match status" value="2"/>
</dbReference>
<dbReference type="InterPro" id="IPR053137">
    <property type="entry name" value="NLR-like"/>
</dbReference>
<reference evidence="3" key="1">
    <citation type="submission" date="2021-01" db="EMBL/GenBank/DDBJ databases">
        <title>Whole genome shotgun sequence of Actinoplanes capillaceus NBRC 16408.</title>
        <authorList>
            <person name="Komaki H."/>
            <person name="Tamura T."/>
        </authorList>
    </citation>
    <scope>NUCLEOTIDE SEQUENCE [LARGE SCALE GENOMIC DNA]</scope>
    <source>
        <strain evidence="3">NBRC 16408</strain>
    </source>
</reference>
<protein>
    <recommendedName>
        <fullName evidence="4">Tetratricopeptide repeat-containing protein</fullName>
    </recommendedName>
</protein>
<dbReference type="RefSeq" id="WP_275410046.1">
    <property type="nucleotide sequence ID" value="NZ_BAAAGQ010000006.1"/>
</dbReference>
<name>A0ABQ3WJU2_9ACTN</name>
<feature type="domain" description="Effector-associated" evidence="2">
    <location>
        <begin position="13"/>
        <end position="85"/>
    </location>
</feature>
<dbReference type="Gene3D" id="3.40.50.300">
    <property type="entry name" value="P-loop containing nucleotide triphosphate hydrolases"/>
    <property type="match status" value="1"/>
</dbReference>
<dbReference type="PANTHER" id="PTHR46082:SF6">
    <property type="entry name" value="AAA+ ATPASE DOMAIN-CONTAINING PROTEIN-RELATED"/>
    <property type="match status" value="1"/>
</dbReference>
<feature type="domain" description="NB-ARC" evidence="1">
    <location>
        <begin position="126"/>
        <end position="278"/>
    </location>
</feature>
<dbReference type="InterPro" id="IPR002182">
    <property type="entry name" value="NB-ARC"/>
</dbReference>
<dbReference type="NCBIfam" id="NF040586">
    <property type="entry name" value="FxSxx_TPR"/>
    <property type="match status" value="1"/>
</dbReference>
<dbReference type="InterPro" id="IPR027417">
    <property type="entry name" value="P-loop_NTPase"/>
</dbReference>
<proteinExistence type="predicted"/>
<dbReference type="Pfam" id="PF19956">
    <property type="entry name" value="EAD2"/>
    <property type="match status" value="1"/>
</dbReference>